<dbReference type="OrthoDB" id="1112074at2759"/>
<comment type="caution">
    <text evidence="11">The sequence shown here is derived from an EMBL/GenBank/DDBJ whole genome shotgun (WGS) entry which is preliminary data.</text>
</comment>
<dbReference type="AlphaFoldDB" id="A0A8X7VQT8"/>
<keyword evidence="8" id="KW-0675">Receptor</keyword>
<evidence type="ECO:0000259" key="10">
    <source>
        <dbReference type="Pfam" id="PF08263"/>
    </source>
</evidence>
<dbReference type="Pfam" id="PF00560">
    <property type="entry name" value="LRR_1"/>
    <property type="match status" value="2"/>
</dbReference>
<dbReference type="PROSITE" id="PS51450">
    <property type="entry name" value="LRR"/>
    <property type="match status" value="1"/>
</dbReference>
<keyword evidence="5" id="KW-0677">Repeat</keyword>
<keyword evidence="3 9" id="KW-0812">Transmembrane</keyword>
<keyword evidence="12" id="KW-1185">Reference proteome</keyword>
<dbReference type="InterPro" id="IPR032675">
    <property type="entry name" value="LRR_dom_sf"/>
</dbReference>
<protein>
    <recommendedName>
        <fullName evidence="10">Leucine-rich repeat-containing N-terminal plant-type domain-containing protein</fullName>
    </recommendedName>
</protein>
<dbReference type="Pfam" id="PF13855">
    <property type="entry name" value="LRR_8"/>
    <property type="match status" value="3"/>
</dbReference>
<evidence type="ECO:0000256" key="2">
    <source>
        <dbReference type="ARBA" id="ARBA00022614"/>
    </source>
</evidence>
<evidence type="ECO:0000256" key="6">
    <source>
        <dbReference type="ARBA" id="ARBA00022989"/>
    </source>
</evidence>
<keyword evidence="7 9" id="KW-0472">Membrane</keyword>
<organism evidence="11 12">
    <name type="scientific">Brassica carinata</name>
    <name type="common">Ethiopian mustard</name>
    <name type="synonym">Abyssinian cabbage</name>
    <dbReference type="NCBI Taxonomy" id="52824"/>
    <lineage>
        <taxon>Eukaryota</taxon>
        <taxon>Viridiplantae</taxon>
        <taxon>Streptophyta</taxon>
        <taxon>Embryophyta</taxon>
        <taxon>Tracheophyta</taxon>
        <taxon>Spermatophyta</taxon>
        <taxon>Magnoliopsida</taxon>
        <taxon>eudicotyledons</taxon>
        <taxon>Gunneridae</taxon>
        <taxon>Pentapetalae</taxon>
        <taxon>rosids</taxon>
        <taxon>malvids</taxon>
        <taxon>Brassicales</taxon>
        <taxon>Brassicaceae</taxon>
        <taxon>Brassiceae</taxon>
        <taxon>Brassica</taxon>
    </lineage>
</organism>
<feature type="transmembrane region" description="Helical" evidence="9">
    <location>
        <begin position="555"/>
        <end position="580"/>
    </location>
</feature>
<dbReference type="Gene3D" id="3.80.10.10">
    <property type="entry name" value="Ribonuclease Inhibitor"/>
    <property type="match status" value="3"/>
</dbReference>
<proteinExistence type="predicted"/>
<dbReference type="PANTHER" id="PTHR48065:SF5">
    <property type="entry name" value="RECEPTOR-LIKE PROTEIN CF-9 HOMOLOG"/>
    <property type="match status" value="1"/>
</dbReference>
<dbReference type="SMART" id="SM00369">
    <property type="entry name" value="LRR_TYP"/>
    <property type="match status" value="7"/>
</dbReference>
<dbReference type="SUPFAM" id="SSF52058">
    <property type="entry name" value="L domain-like"/>
    <property type="match status" value="2"/>
</dbReference>
<reference evidence="11 12" key="1">
    <citation type="submission" date="2020-02" db="EMBL/GenBank/DDBJ databases">
        <authorList>
            <person name="Ma Q."/>
            <person name="Huang Y."/>
            <person name="Song X."/>
            <person name="Pei D."/>
        </authorList>
    </citation>
    <scope>NUCLEOTIDE SEQUENCE [LARGE SCALE GENOMIC DNA]</scope>
    <source>
        <strain evidence="11">Sxm20200214</strain>
        <tissue evidence="11">Leaf</tissue>
    </source>
</reference>
<evidence type="ECO:0000256" key="9">
    <source>
        <dbReference type="SAM" id="Phobius"/>
    </source>
</evidence>
<evidence type="ECO:0000313" key="11">
    <source>
        <dbReference type="EMBL" id="KAG2315497.1"/>
    </source>
</evidence>
<evidence type="ECO:0000256" key="4">
    <source>
        <dbReference type="ARBA" id="ARBA00022729"/>
    </source>
</evidence>
<sequence length="597" mass="66350">MKGYWNITKSTIPITLSVFFLFIYNQVNVVAAPTRHLCRPEQREALVELKRELEVFISPFGYNCYVNGTIVTPHPKTESWEINNDCCTWEGITCNVLSGEVIKLDLSCSYLRGQLHSSINLHSLTALDLSSNDFSGQIMSSVGNLLPLLTSLDLSYNRFSGQIPSSIGNLSLSSLDLSDNQLSGQLPSWIGNLSHLTQLDLSRNNFSGQIPSSIGKLPQLTFLVLSSNQLVGQIPSSFGNLNHLLSLILDSNMLNGLLKCSHGTAKKISSVPYLLMQPIQSLLLSGCGITEFPSELLKTKQLLTDLDISNNKLKGQVPGWLWTLPYLRHVDLSNNNLISFERSTRHGGASSMMALLVSNNNLAGEIPSFLCDLPSLRTLDLSNNNFSGLIPPCFRNLKRALSDLNLGQNRLHGALPEYIFESLRSLDVGHNQLTGKLPRALVHSSYLEVLNVGNNVINDTFPFWLSSLPTLKVLVLRSNAFHGPILQASFPKLQIIDISYNHFNGALPSDYFVKWKAMSSLGTNEDKLNRKDIHAPASHKQYETTETEEEDEEEMLSWIAALIGAVPGVFLGLTLGYILVSYRPEWRFITYLKNLED</sequence>
<evidence type="ECO:0000256" key="1">
    <source>
        <dbReference type="ARBA" id="ARBA00004167"/>
    </source>
</evidence>
<keyword evidence="6 9" id="KW-1133">Transmembrane helix</keyword>
<comment type="subcellular location">
    <subcellularLocation>
        <location evidence="1">Membrane</location>
        <topology evidence="1">Single-pass membrane protein</topology>
    </subcellularLocation>
</comment>
<keyword evidence="2" id="KW-0433">Leucine-rich repeat</keyword>
<evidence type="ECO:0000256" key="5">
    <source>
        <dbReference type="ARBA" id="ARBA00022737"/>
    </source>
</evidence>
<dbReference type="Proteomes" id="UP000886595">
    <property type="component" value="Unassembled WGS sequence"/>
</dbReference>
<evidence type="ECO:0000256" key="3">
    <source>
        <dbReference type="ARBA" id="ARBA00022692"/>
    </source>
</evidence>
<evidence type="ECO:0000256" key="7">
    <source>
        <dbReference type="ARBA" id="ARBA00023136"/>
    </source>
</evidence>
<dbReference type="Pfam" id="PF13516">
    <property type="entry name" value="LRR_6"/>
    <property type="match status" value="1"/>
</dbReference>
<dbReference type="InterPro" id="IPR003591">
    <property type="entry name" value="Leu-rich_rpt_typical-subtyp"/>
</dbReference>
<dbReference type="EMBL" id="JAAMPC010000004">
    <property type="protein sequence ID" value="KAG2315497.1"/>
    <property type="molecule type" value="Genomic_DNA"/>
</dbReference>
<dbReference type="GO" id="GO:0016020">
    <property type="term" value="C:membrane"/>
    <property type="evidence" value="ECO:0007669"/>
    <property type="project" value="UniProtKB-SubCell"/>
</dbReference>
<dbReference type="PRINTS" id="PR00019">
    <property type="entry name" value="LEURICHRPT"/>
</dbReference>
<dbReference type="Pfam" id="PF08263">
    <property type="entry name" value="LRRNT_2"/>
    <property type="match status" value="1"/>
</dbReference>
<keyword evidence="4" id="KW-0732">Signal</keyword>
<dbReference type="FunFam" id="3.80.10.10:FF:000095">
    <property type="entry name" value="LRR receptor-like serine/threonine-protein kinase GSO1"/>
    <property type="match status" value="1"/>
</dbReference>
<accession>A0A8X7VQT8</accession>
<name>A0A8X7VQT8_BRACI</name>
<evidence type="ECO:0000256" key="8">
    <source>
        <dbReference type="ARBA" id="ARBA00023170"/>
    </source>
</evidence>
<dbReference type="PANTHER" id="PTHR48065">
    <property type="entry name" value="OS10G0469600 PROTEIN"/>
    <property type="match status" value="1"/>
</dbReference>
<gene>
    <name evidence="11" type="ORF">Bca52824_018619</name>
</gene>
<dbReference type="InterPro" id="IPR013210">
    <property type="entry name" value="LRR_N_plant-typ"/>
</dbReference>
<feature type="domain" description="Leucine-rich repeat-containing N-terminal plant-type" evidence="10">
    <location>
        <begin position="72"/>
        <end position="95"/>
    </location>
</feature>
<evidence type="ECO:0000313" key="12">
    <source>
        <dbReference type="Proteomes" id="UP000886595"/>
    </source>
</evidence>
<dbReference type="FunFam" id="3.80.10.10:FF:000062">
    <property type="entry name" value="protein STRUBBELIG-RECEPTOR FAMILY 3"/>
    <property type="match status" value="1"/>
</dbReference>
<dbReference type="InterPro" id="IPR001611">
    <property type="entry name" value="Leu-rich_rpt"/>
</dbReference>